<dbReference type="Proteomes" id="UP000324800">
    <property type="component" value="Unassembled WGS sequence"/>
</dbReference>
<name>A0A5J4VAV6_9EUKA</name>
<reference evidence="1 2" key="1">
    <citation type="submission" date="2019-03" db="EMBL/GenBank/DDBJ databases">
        <title>Single cell metagenomics reveals metabolic interactions within the superorganism composed of flagellate Streblomastix strix and complex community of Bacteroidetes bacteria on its surface.</title>
        <authorList>
            <person name="Treitli S.C."/>
            <person name="Kolisko M."/>
            <person name="Husnik F."/>
            <person name="Keeling P."/>
            <person name="Hampl V."/>
        </authorList>
    </citation>
    <scope>NUCLEOTIDE SEQUENCE [LARGE SCALE GENOMIC DNA]</scope>
    <source>
        <strain evidence="1">ST1C</strain>
    </source>
</reference>
<gene>
    <name evidence="1" type="ORF">EZS28_024990</name>
</gene>
<protein>
    <submittedName>
        <fullName evidence="1">Uncharacterized protein</fullName>
    </submittedName>
</protein>
<proteinExistence type="predicted"/>
<dbReference type="EMBL" id="SNRW01008466">
    <property type="protein sequence ID" value="KAA6379484.1"/>
    <property type="molecule type" value="Genomic_DNA"/>
</dbReference>
<comment type="caution">
    <text evidence="1">The sequence shown here is derived from an EMBL/GenBank/DDBJ whole genome shotgun (WGS) entry which is preliminary data.</text>
</comment>
<dbReference type="AlphaFoldDB" id="A0A5J4VAV6"/>
<evidence type="ECO:0000313" key="1">
    <source>
        <dbReference type="EMBL" id="KAA6379484.1"/>
    </source>
</evidence>
<accession>A0A5J4VAV6</accession>
<sequence length="118" mass="13761">MGILTQRQRSDNSIILDGISNSRINESAGGSQFLKEWTRLYDKSCKQLTDCKFEYMQSFRVNIIALDLLDRIERVKELQVEILKVNYRIILQNLDMMGELASLEFRNGIKRSELTITQ</sequence>
<organism evidence="1 2">
    <name type="scientific">Streblomastix strix</name>
    <dbReference type="NCBI Taxonomy" id="222440"/>
    <lineage>
        <taxon>Eukaryota</taxon>
        <taxon>Metamonada</taxon>
        <taxon>Preaxostyla</taxon>
        <taxon>Oxymonadida</taxon>
        <taxon>Streblomastigidae</taxon>
        <taxon>Streblomastix</taxon>
    </lineage>
</organism>
<evidence type="ECO:0000313" key="2">
    <source>
        <dbReference type="Proteomes" id="UP000324800"/>
    </source>
</evidence>